<name>A0A839QG08_9MICC</name>
<accession>A0A839QG08</accession>
<comment type="caution">
    <text evidence="2">The sequence shown here is derived from an EMBL/GenBank/DDBJ whole genome shotgun (WGS) entry which is preliminary data.</text>
</comment>
<dbReference type="AlphaFoldDB" id="A0A839QG08"/>
<evidence type="ECO:0000313" key="2">
    <source>
        <dbReference type="EMBL" id="MBB2994553.1"/>
    </source>
</evidence>
<dbReference type="EMBL" id="JACHVS010000001">
    <property type="protein sequence ID" value="MBB2994553.1"/>
    <property type="molecule type" value="Genomic_DNA"/>
</dbReference>
<sequence>MSVKADEVTIGSYPRDDVFNSWVKDGLVRAGTAKISVRIADGSLKRVGELILGSLDVLHPAVEVGAEIIIDLHGQFDGQVYERQVTFFATGDEGHDVYISAVGPGARAEPKTGRLFKKTRYCGFEFGVLAMAVTTEQGTRVTSRSSPLIEHGPGDGVAPS</sequence>
<dbReference type="RefSeq" id="WP_183509919.1">
    <property type="nucleotide sequence ID" value="NZ_BAABGK010000017.1"/>
</dbReference>
<gene>
    <name evidence="2" type="ORF">E9229_000744</name>
</gene>
<proteinExistence type="predicted"/>
<feature type="region of interest" description="Disordered" evidence="1">
    <location>
        <begin position="140"/>
        <end position="160"/>
    </location>
</feature>
<dbReference type="Proteomes" id="UP000523000">
    <property type="component" value="Unassembled WGS sequence"/>
</dbReference>
<evidence type="ECO:0000256" key="1">
    <source>
        <dbReference type="SAM" id="MobiDB-lite"/>
    </source>
</evidence>
<reference evidence="2 3" key="1">
    <citation type="submission" date="2020-08" db="EMBL/GenBank/DDBJ databases">
        <title>Sequencing the genomes of 1000 actinobacteria strains.</title>
        <authorList>
            <person name="Klenk H.-P."/>
        </authorList>
    </citation>
    <scope>NUCLEOTIDE SEQUENCE [LARGE SCALE GENOMIC DNA]</scope>
    <source>
        <strain evidence="2 3">DSM 22826</strain>
    </source>
</reference>
<evidence type="ECO:0000313" key="3">
    <source>
        <dbReference type="Proteomes" id="UP000523000"/>
    </source>
</evidence>
<keyword evidence="3" id="KW-1185">Reference proteome</keyword>
<protein>
    <submittedName>
        <fullName evidence="2">Uncharacterized protein</fullName>
    </submittedName>
</protein>
<organism evidence="2 3">
    <name type="scientific">Paeniglutamicibacter cryotolerans</name>
    <dbReference type="NCBI Taxonomy" id="670079"/>
    <lineage>
        <taxon>Bacteria</taxon>
        <taxon>Bacillati</taxon>
        <taxon>Actinomycetota</taxon>
        <taxon>Actinomycetes</taxon>
        <taxon>Micrococcales</taxon>
        <taxon>Micrococcaceae</taxon>
        <taxon>Paeniglutamicibacter</taxon>
    </lineage>
</organism>